<gene>
    <name evidence="1" type="ORF">HINF_LOCUS654</name>
    <name evidence="2" type="ORF">HINF_LOCUS77058</name>
</gene>
<dbReference type="EMBL" id="CAXDID020000740">
    <property type="protein sequence ID" value="CAL6112479.1"/>
    <property type="molecule type" value="Genomic_DNA"/>
</dbReference>
<organism evidence="1">
    <name type="scientific">Hexamita inflata</name>
    <dbReference type="NCBI Taxonomy" id="28002"/>
    <lineage>
        <taxon>Eukaryota</taxon>
        <taxon>Metamonada</taxon>
        <taxon>Diplomonadida</taxon>
        <taxon>Hexamitidae</taxon>
        <taxon>Hexamitinae</taxon>
        <taxon>Hexamita</taxon>
    </lineage>
</organism>
<evidence type="ECO:0000313" key="2">
    <source>
        <dbReference type="EMBL" id="CAL6112479.1"/>
    </source>
</evidence>
<name>A0AA86N520_9EUKA</name>
<reference evidence="2 3" key="2">
    <citation type="submission" date="2024-07" db="EMBL/GenBank/DDBJ databases">
        <authorList>
            <person name="Akdeniz Z."/>
        </authorList>
    </citation>
    <scope>NUCLEOTIDE SEQUENCE [LARGE SCALE GENOMIC DNA]</scope>
</reference>
<keyword evidence="3" id="KW-1185">Reference proteome</keyword>
<dbReference type="Proteomes" id="UP001642409">
    <property type="component" value="Unassembled WGS sequence"/>
</dbReference>
<reference evidence="1" key="1">
    <citation type="submission" date="2023-06" db="EMBL/GenBank/DDBJ databases">
        <authorList>
            <person name="Kurt Z."/>
        </authorList>
    </citation>
    <scope>NUCLEOTIDE SEQUENCE</scope>
</reference>
<evidence type="ECO:0000313" key="3">
    <source>
        <dbReference type="Proteomes" id="UP001642409"/>
    </source>
</evidence>
<proteinExistence type="predicted"/>
<dbReference type="AlphaFoldDB" id="A0AA86N520"/>
<sequence>MNRKTHHLTFSKAGPVEVVHVVVAVNQVGELLLALLEFGFGSTAGIAGLHARVQLVRGRFFLEAVMTRSLGETVLASVERLFHSWALPPCFLKRILKELNIGIQRTFCQFKVKNQKYFNKFTYNVFIVQKYIQIQQEQTSENNYCVETFIIIFYILEFNKNSNLITVT</sequence>
<comment type="caution">
    <text evidence="1">The sequence shown here is derived from an EMBL/GenBank/DDBJ whole genome shotgun (WGS) entry which is preliminary data.</text>
</comment>
<evidence type="ECO:0000313" key="1">
    <source>
        <dbReference type="EMBL" id="CAI9913009.1"/>
    </source>
</evidence>
<accession>A0AA86N520</accession>
<protein>
    <submittedName>
        <fullName evidence="2">Hypothetical_protein</fullName>
    </submittedName>
</protein>
<dbReference type="EMBL" id="CATOUU010000013">
    <property type="protein sequence ID" value="CAI9913009.1"/>
    <property type="molecule type" value="Genomic_DNA"/>
</dbReference>